<evidence type="ECO:0000313" key="1">
    <source>
        <dbReference type="EMBL" id="KAK3045996.1"/>
    </source>
</evidence>
<evidence type="ECO:0000313" key="2">
    <source>
        <dbReference type="Proteomes" id="UP001271007"/>
    </source>
</evidence>
<name>A0AAJ0D4W1_9PEZI</name>
<comment type="caution">
    <text evidence="1">The sequence shown here is derived from an EMBL/GenBank/DDBJ whole genome shotgun (WGS) entry which is preliminary data.</text>
</comment>
<dbReference type="EMBL" id="JAWDJX010000124">
    <property type="protein sequence ID" value="KAK3045996.1"/>
    <property type="molecule type" value="Genomic_DNA"/>
</dbReference>
<sequence>MPDTAYHACLGDIDDISLDLLIETCERNYPQRDGIYEKAFAKIVERTEEMQDGREVDDNTLTSSYKMTYLGFINAEGRKFEDGAELELDDLVGAIREAGELAVQMYVDYTEDGNDQLKALYDQFHE</sequence>
<proteinExistence type="predicted"/>
<gene>
    <name evidence="1" type="ORF">LTR09_012475</name>
</gene>
<reference evidence="1" key="1">
    <citation type="submission" date="2023-04" db="EMBL/GenBank/DDBJ databases">
        <title>Black Yeasts Isolated from many extreme environments.</title>
        <authorList>
            <person name="Coleine C."/>
            <person name="Stajich J.E."/>
            <person name="Selbmann L."/>
        </authorList>
    </citation>
    <scope>NUCLEOTIDE SEQUENCE</scope>
    <source>
        <strain evidence="1">CCFEE 5312</strain>
    </source>
</reference>
<accession>A0AAJ0D4W1</accession>
<organism evidence="1 2">
    <name type="scientific">Extremus antarcticus</name>
    <dbReference type="NCBI Taxonomy" id="702011"/>
    <lineage>
        <taxon>Eukaryota</taxon>
        <taxon>Fungi</taxon>
        <taxon>Dikarya</taxon>
        <taxon>Ascomycota</taxon>
        <taxon>Pezizomycotina</taxon>
        <taxon>Dothideomycetes</taxon>
        <taxon>Dothideomycetidae</taxon>
        <taxon>Mycosphaerellales</taxon>
        <taxon>Extremaceae</taxon>
        <taxon>Extremus</taxon>
    </lineage>
</organism>
<dbReference type="AlphaFoldDB" id="A0AAJ0D4W1"/>
<protein>
    <submittedName>
        <fullName evidence="1">Uncharacterized protein</fullName>
    </submittedName>
</protein>
<dbReference type="Proteomes" id="UP001271007">
    <property type="component" value="Unassembled WGS sequence"/>
</dbReference>
<keyword evidence="2" id="KW-1185">Reference proteome</keyword>